<dbReference type="InterPro" id="IPR001272">
    <property type="entry name" value="PEP_carboxykinase_ATP"/>
</dbReference>
<dbReference type="GO" id="GO:0016301">
    <property type="term" value="F:kinase activity"/>
    <property type="evidence" value="ECO:0007669"/>
    <property type="project" value="UniProtKB-KW"/>
</dbReference>
<dbReference type="EMBL" id="JACAZI010000004">
    <property type="protein sequence ID" value="KAF7362091.1"/>
    <property type="molecule type" value="Genomic_DNA"/>
</dbReference>
<dbReference type="Gene3D" id="3.90.228.20">
    <property type="match status" value="1"/>
</dbReference>
<dbReference type="OrthoDB" id="184182at2759"/>
<evidence type="ECO:0000256" key="8">
    <source>
        <dbReference type="ARBA" id="ARBA00022840"/>
    </source>
</evidence>
<dbReference type="GO" id="GO:0005829">
    <property type="term" value="C:cytosol"/>
    <property type="evidence" value="ECO:0007669"/>
    <property type="project" value="TreeGrafter"/>
</dbReference>
<keyword evidence="8" id="KW-0067">ATP-binding</keyword>
<evidence type="ECO:0000256" key="5">
    <source>
        <dbReference type="ARBA" id="ARBA00022432"/>
    </source>
</evidence>
<reference evidence="11" key="1">
    <citation type="submission" date="2020-05" db="EMBL/GenBank/DDBJ databases">
        <title>Mycena genomes resolve the evolution of fungal bioluminescence.</title>
        <authorList>
            <person name="Tsai I.J."/>
        </authorList>
    </citation>
    <scope>NUCLEOTIDE SEQUENCE</scope>
    <source>
        <strain evidence="11">CCC161011</strain>
    </source>
</reference>
<dbReference type="HAMAP" id="MF_00453">
    <property type="entry name" value="PEPCK_ATP"/>
    <property type="match status" value="1"/>
</dbReference>
<dbReference type="SUPFAM" id="SSF68923">
    <property type="entry name" value="PEP carboxykinase N-terminal domain"/>
    <property type="match status" value="1"/>
</dbReference>
<evidence type="ECO:0000256" key="6">
    <source>
        <dbReference type="ARBA" id="ARBA00022741"/>
    </source>
</evidence>
<dbReference type="PANTHER" id="PTHR30031">
    <property type="entry name" value="PHOSPHOENOLPYRUVATE CARBOXYKINASE ATP"/>
    <property type="match status" value="1"/>
</dbReference>
<comment type="similarity">
    <text evidence="2">Belongs to the phosphoenolpyruvate carboxykinase (ATP) family.</text>
</comment>
<keyword evidence="11" id="KW-0808">Transferase</keyword>
<comment type="catalytic activity">
    <reaction evidence="10">
        <text>oxaloacetate + ATP = phosphoenolpyruvate + ADP + CO2</text>
        <dbReference type="Rhea" id="RHEA:18617"/>
        <dbReference type="ChEBI" id="CHEBI:16452"/>
        <dbReference type="ChEBI" id="CHEBI:16526"/>
        <dbReference type="ChEBI" id="CHEBI:30616"/>
        <dbReference type="ChEBI" id="CHEBI:58702"/>
        <dbReference type="ChEBI" id="CHEBI:456216"/>
        <dbReference type="EC" id="4.1.1.49"/>
    </reaction>
</comment>
<dbReference type="PANTHER" id="PTHR30031:SF0">
    <property type="entry name" value="PHOSPHOENOLPYRUVATE CARBOXYKINASE (ATP)"/>
    <property type="match status" value="1"/>
</dbReference>
<dbReference type="UniPathway" id="UPA00138"/>
<dbReference type="PIRSF" id="PIRSF006294">
    <property type="entry name" value="PEP_crbxkin"/>
    <property type="match status" value="1"/>
</dbReference>
<comment type="pathway">
    <text evidence="1">Carbohydrate biosynthesis; gluconeogenesis.</text>
</comment>
<evidence type="ECO:0000256" key="3">
    <source>
        <dbReference type="ARBA" id="ARBA00012363"/>
    </source>
</evidence>
<dbReference type="NCBIfam" id="NF006821">
    <property type="entry name" value="PRK09344.1-3"/>
    <property type="match status" value="1"/>
</dbReference>
<dbReference type="FunFam" id="2.170.8.10:FF:000001">
    <property type="entry name" value="Phosphoenolpyruvate carboxykinase (ATP)"/>
    <property type="match status" value="1"/>
</dbReference>
<dbReference type="Pfam" id="PF01293">
    <property type="entry name" value="PEPCK_ATP"/>
    <property type="match status" value="1"/>
</dbReference>
<dbReference type="GO" id="GO:0006094">
    <property type="term" value="P:gluconeogenesis"/>
    <property type="evidence" value="ECO:0007669"/>
    <property type="project" value="UniProtKB-UniPathway"/>
</dbReference>
<keyword evidence="5" id="KW-0312">Gluconeogenesis</keyword>
<keyword evidence="9" id="KW-0456">Lyase</keyword>
<keyword evidence="7" id="KW-0210">Decarboxylase</keyword>
<evidence type="ECO:0000256" key="4">
    <source>
        <dbReference type="ARBA" id="ARBA00021932"/>
    </source>
</evidence>
<evidence type="ECO:0000256" key="7">
    <source>
        <dbReference type="ARBA" id="ARBA00022793"/>
    </source>
</evidence>
<proteinExistence type="inferred from homology"/>
<dbReference type="Proteomes" id="UP000620124">
    <property type="component" value="Unassembled WGS sequence"/>
</dbReference>
<dbReference type="EC" id="4.1.1.49" evidence="3"/>
<dbReference type="FunFam" id="3.40.449.10:FF:000002">
    <property type="entry name" value="Phosphoenolpyruvate carboxykinase [ATP]"/>
    <property type="match status" value="1"/>
</dbReference>
<dbReference type="InterPro" id="IPR015994">
    <property type="entry name" value="PEPCK_ATP_CS"/>
</dbReference>
<dbReference type="Gene3D" id="3.40.449.10">
    <property type="entry name" value="Phosphoenolpyruvate Carboxykinase, domain 1"/>
    <property type="match status" value="1"/>
</dbReference>
<sequence>MLPGWRGSIKHLRFPFASYSRPSISPARASRLLSSFSTMVLPPPDPPTLPPHILHKNYAQAHDSEQFGNLIGRDLDYFSQAGFDMDRIQIKRNAPVALLYEDAIRNEGAIISSSGALINFSGKKTGRSPKDKRIVFEDTSKNDIWWGSVNIKMDEHTFEINRERAIDYLNTRDNVYVFDGYAGWDPKYRIKVRVICARAYHALFMNNMLIRPTEEQLAEFGEPDFIIYNAGQFPANRFTKGMSSTTSVEINFKRMEMVILGTEYAGEMKKGVFSVMHYLQPVKFGQLSLHSSANVGIENNDVTLFFGLSGTGKTTLSADPNRLLIGDDEHVWSDSGVFNIEGGCYAKCINLSAEKEPEIYNAIRFGSILENVVYNPLSRFPDYDDVSITENTRCAYPIEFIPNAKIPCVVDRQPSNIIMLTCDAFGVLPPVSKLTPEQASYHFLAGYTSKTPGTEDGVLEPIPTFSTCYSAPFIVLHPGRYAEMLAERMSKHKVDCWLINTGWTGGKYGTGKRCPLKYTRAIVDAVHNGSLAKAEFENFGTFNLSIPTHVEGVPKEVLNPHTAWADKEAFQREVRKLAGMFAKAFALYEKDVEPKVRMAGPQV</sequence>
<accession>A0A8H6YPP9</accession>
<dbReference type="NCBIfam" id="TIGR00224">
    <property type="entry name" value="pckA"/>
    <property type="match status" value="1"/>
</dbReference>
<dbReference type="Gene3D" id="2.170.8.10">
    <property type="entry name" value="Phosphoenolpyruvate Carboxykinase, domain 2"/>
    <property type="match status" value="1"/>
</dbReference>
<keyword evidence="11" id="KW-0670">Pyruvate</keyword>
<dbReference type="GO" id="GO:0005524">
    <property type="term" value="F:ATP binding"/>
    <property type="evidence" value="ECO:0007669"/>
    <property type="project" value="UniProtKB-KW"/>
</dbReference>
<dbReference type="InterPro" id="IPR008210">
    <property type="entry name" value="PEP_carboxykinase_N"/>
</dbReference>
<evidence type="ECO:0000313" key="12">
    <source>
        <dbReference type="Proteomes" id="UP000620124"/>
    </source>
</evidence>
<keyword evidence="6" id="KW-0547">Nucleotide-binding</keyword>
<evidence type="ECO:0000256" key="10">
    <source>
        <dbReference type="ARBA" id="ARBA00047371"/>
    </source>
</evidence>
<name>A0A8H6YPP9_9AGAR</name>
<dbReference type="CDD" id="cd00484">
    <property type="entry name" value="PEPCK_ATP"/>
    <property type="match status" value="1"/>
</dbReference>
<dbReference type="SUPFAM" id="SSF53795">
    <property type="entry name" value="PEP carboxykinase-like"/>
    <property type="match status" value="1"/>
</dbReference>
<evidence type="ECO:0000256" key="9">
    <source>
        <dbReference type="ARBA" id="ARBA00023239"/>
    </source>
</evidence>
<dbReference type="GO" id="GO:0004612">
    <property type="term" value="F:phosphoenolpyruvate carboxykinase (ATP) activity"/>
    <property type="evidence" value="ECO:0007669"/>
    <property type="project" value="UniProtKB-EC"/>
</dbReference>
<protein>
    <recommendedName>
        <fullName evidence="4">Phosphoenolpyruvate carboxykinase (ATP)</fullName>
        <ecNumber evidence="3">4.1.1.49</ecNumber>
    </recommendedName>
</protein>
<keyword evidence="11" id="KW-0418">Kinase</keyword>
<comment type="caution">
    <text evidence="11">The sequence shown here is derived from an EMBL/GenBank/DDBJ whole genome shotgun (WGS) entry which is preliminary data.</text>
</comment>
<evidence type="ECO:0000256" key="1">
    <source>
        <dbReference type="ARBA" id="ARBA00004742"/>
    </source>
</evidence>
<gene>
    <name evidence="11" type="ORF">MVEN_00554800</name>
</gene>
<evidence type="ECO:0000256" key="2">
    <source>
        <dbReference type="ARBA" id="ARBA00006052"/>
    </source>
</evidence>
<dbReference type="InterPro" id="IPR013035">
    <property type="entry name" value="PEP_carboxykinase_C"/>
</dbReference>
<dbReference type="NCBIfam" id="NF006820">
    <property type="entry name" value="PRK09344.1-2"/>
    <property type="match status" value="1"/>
</dbReference>
<keyword evidence="12" id="KW-1185">Reference proteome</keyword>
<evidence type="ECO:0000313" key="11">
    <source>
        <dbReference type="EMBL" id="KAF7362091.1"/>
    </source>
</evidence>
<organism evidence="11 12">
    <name type="scientific">Mycena venus</name>
    <dbReference type="NCBI Taxonomy" id="2733690"/>
    <lineage>
        <taxon>Eukaryota</taxon>
        <taxon>Fungi</taxon>
        <taxon>Dikarya</taxon>
        <taxon>Basidiomycota</taxon>
        <taxon>Agaricomycotina</taxon>
        <taxon>Agaricomycetes</taxon>
        <taxon>Agaricomycetidae</taxon>
        <taxon>Agaricales</taxon>
        <taxon>Marasmiineae</taxon>
        <taxon>Mycenaceae</taxon>
        <taxon>Mycena</taxon>
    </lineage>
</organism>
<dbReference type="PROSITE" id="PS00532">
    <property type="entry name" value="PEPCK_ATP"/>
    <property type="match status" value="1"/>
</dbReference>
<dbReference type="AlphaFoldDB" id="A0A8H6YPP9"/>